<dbReference type="InterPro" id="IPR002018">
    <property type="entry name" value="CarbesteraseB"/>
</dbReference>
<dbReference type="InterPro" id="IPR050309">
    <property type="entry name" value="Type-B_Carboxylest/Lipase"/>
</dbReference>
<dbReference type="Proteomes" id="UP001214854">
    <property type="component" value="Unassembled WGS sequence"/>
</dbReference>
<dbReference type="EMBL" id="JAQQKX010000019">
    <property type="protein sequence ID" value="MDC7685055.1"/>
    <property type="molecule type" value="Genomic_DNA"/>
</dbReference>
<comment type="similarity">
    <text evidence="1 3">Belongs to the type-B carboxylesterase/lipase family.</text>
</comment>
<feature type="domain" description="Carboxylesterase type B" evidence="4">
    <location>
        <begin position="362"/>
        <end position="477"/>
    </location>
</feature>
<proteinExistence type="inferred from homology"/>
<gene>
    <name evidence="5" type="ORF">PQU92_17355</name>
</gene>
<accession>A0ABT5HZ01</accession>
<evidence type="ECO:0000313" key="6">
    <source>
        <dbReference type="Proteomes" id="UP001214854"/>
    </source>
</evidence>
<dbReference type="PROSITE" id="PS00122">
    <property type="entry name" value="CARBOXYLESTERASE_B_1"/>
    <property type="match status" value="1"/>
</dbReference>
<dbReference type="PANTHER" id="PTHR11559">
    <property type="entry name" value="CARBOXYLESTERASE"/>
    <property type="match status" value="1"/>
</dbReference>
<dbReference type="InterPro" id="IPR019826">
    <property type="entry name" value="Carboxylesterase_B_AS"/>
</dbReference>
<dbReference type="EC" id="3.1.1.-" evidence="3"/>
<dbReference type="Pfam" id="PF00135">
    <property type="entry name" value="COesterase"/>
    <property type="match status" value="2"/>
</dbReference>
<comment type="caution">
    <text evidence="5">The sequence shown here is derived from an EMBL/GenBank/DDBJ whole genome shotgun (WGS) entry which is preliminary data.</text>
</comment>
<dbReference type="InterPro" id="IPR019819">
    <property type="entry name" value="Carboxylesterase_B_CS"/>
</dbReference>
<feature type="signal peptide" evidence="3">
    <location>
        <begin position="1"/>
        <end position="22"/>
    </location>
</feature>
<keyword evidence="3" id="KW-0732">Signal</keyword>
<dbReference type="PROSITE" id="PS00941">
    <property type="entry name" value="CARBOXYLESTERASE_B_2"/>
    <property type="match status" value="1"/>
</dbReference>
<evidence type="ECO:0000256" key="1">
    <source>
        <dbReference type="ARBA" id="ARBA00005964"/>
    </source>
</evidence>
<keyword evidence="2 3" id="KW-0378">Hydrolase</keyword>
<feature type="domain" description="Carboxylesterase type B" evidence="4">
    <location>
        <begin position="24"/>
        <end position="325"/>
    </location>
</feature>
<dbReference type="RefSeq" id="WP_272749561.1">
    <property type="nucleotide sequence ID" value="NZ_JAQQKX010000019.1"/>
</dbReference>
<evidence type="ECO:0000256" key="2">
    <source>
        <dbReference type="ARBA" id="ARBA00022801"/>
    </source>
</evidence>
<dbReference type="Gene3D" id="3.40.50.1820">
    <property type="entry name" value="alpha/beta hydrolase"/>
    <property type="match status" value="1"/>
</dbReference>
<feature type="chain" id="PRO_5044999779" description="Carboxylic ester hydrolase" evidence="3">
    <location>
        <begin position="23"/>
        <end position="499"/>
    </location>
</feature>
<name>A0ABT5HZ01_9CAUL</name>
<evidence type="ECO:0000313" key="5">
    <source>
        <dbReference type="EMBL" id="MDC7685055.1"/>
    </source>
</evidence>
<sequence>MFKFVSVSAGLLACLLSTTAVAGPQVGLHDGKIEGVTENGVSRYLGIPYAQPPVGPLRWRAPQSPSPWSGLLEARSFGPDCVQMDMESPPGPGFVNPESEDCLYLNVWAPENATGKRLPVMVWIYGGAFIMGASSYPSYDGTAFAKQDVIVVSLNYRVGRFGFFAHPALKADGEAVGNYGLMDQIKALEWVQTNIVAFGGDPGNVTIFGESAGASSVNFLMASPKARGLFHKAIAQSGGSNGFVKPLDKAEADGKAWGDKKGALTAEALRHLPAATVLDAPVLLPESVIADAQVVLESTPDAYKNGHIADVPYLVGANNYEESLIRWLPGAEKKLIESLGPKGEGVVKLYMADGTPREVAEKRLWGEYAMTLPARWRAEQTAKKNGKVWLYRFGYVPETLRATTPGAGHENEIEMVFDIRQSRTARHEWTPSDLNMTASMNRYWVNFARTGNPNGEGLTPWPAYTAQSRTLMHFDNSGIAPVTDFAKARLDALEAATTK</sequence>
<dbReference type="SUPFAM" id="SSF53474">
    <property type="entry name" value="alpha/beta-Hydrolases"/>
    <property type="match status" value="1"/>
</dbReference>
<evidence type="ECO:0000259" key="4">
    <source>
        <dbReference type="Pfam" id="PF00135"/>
    </source>
</evidence>
<evidence type="ECO:0000256" key="3">
    <source>
        <dbReference type="RuleBase" id="RU361235"/>
    </source>
</evidence>
<reference evidence="5 6" key="1">
    <citation type="submission" date="2023-01" db="EMBL/GenBank/DDBJ databases">
        <title>Novel species of the genus Asticcacaulis isolated from rivers.</title>
        <authorList>
            <person name="Lu H."/>
        </authorList>
    </citation>
    <scope>NUCLEOTIDE SEQUENCE [LARGE SCALE GENOMIC DNA]</scope>
    <source>
        <strain evidence="5 6">BYS171W</strain>
    </source>
</reference>
<dbReference type="InterPro" id="IPR029058">
    <property type="entry name" value="AB_hydrolase_fold"/>
</dbReference>
<keyword evidence="6" id="KW-1185">Reference proteome</keyword>
<organism evidence="5 6">
    <name type="scientific">Asticcacaulis aquaticus</name>
    <dbReference type="NCBI Taxonomy" id="2984212"/>
    <lineage>
        <taxon>Bacteria</taxon>
        <taxon>Pseudomonadati</taxon>
        <taxon>Pseudomonadota</taxon>
        <taxon>Alphaproteobacteria</taxon>
        <taxon>Caulobacterales</taxon>
        <taxon>Caulobacteraceae</taxon>
        <taxon>Asticcacaulis</taxon>
    </lineage>
</organism>
<protein>
    <recommendedName>
        <fullName evidence="3">Carboxylic ester hydrolase</fullName>
        <ecNumber evidence="3">3.1.1.-</ecNumber>
    </recommendedName>
</protein>